<feature type="region of interest" description="Disordered" evidence="2">
    <location>
        <begin position="117"/>
        <end position="139"/>
    </location>
</feature>
<proteinExistence type="predicted"/>
<keyword evidence="4" id="KW-1185">Reference proteome</keyword>
<name>A0A914R0S0_9BILA</name>
<evidence type="ECO:0000313" key="5">
    <source>
        <dbReference type="WBParaSite" id="PDA_v2.g9839.t1"/>
    </source>
</evidence>
<dbReference type="PROSITE" id="PS50966">
    <property type="entry name" value="ZF_SWIM"/>
    <property type="match status" value="1"/>
</dbReference>
<evidence type="ECO:0000256" key="2">
    <source>
        <dbReference type="SAM" id="MobiDB-lite"/>
    </source>
</evidence>
<accession>A0A914R0S0</accession>
<keyword evidence="1" id="KW-0862">Zinc</keyword>
<protein>
    <submittedName>
        <fullName evidence="5">SWIM-type domain-containing protein</fullName>
    </submittedName>
</protein>
<dbReference type="InterPro" id="IPR007527">
    <property type="entry name" value="Znf_SWIM"/>
</dbReference>
<dbReference type="WBParaSite" id="PDA_v2.g9839.t1">
    <property type="protein sequence ID" value="PDA_v2.g9839.t1"/>
    <property type="gene ID" value="PDA_v2.g9839"/>
</dbReference>
<keyword evidence="1" id="KW-0479">Metal-binding</keyword>
<evidence type="ECO:0000256" key="1">
    <source>
        <dbReference type="PROSITE-ProRule" id="PRU00325"/>
    </source>
</evidence>
<sequence>MKVSHAQFAAAYSFKQSEPSMKSVRKNSEFYVKSSKLADKELFASYVVKRRNLNYDSWSDYVKVVESCYYVKHSEAFKETLYCSCPVGSKKFACKHVVSVACKLKYLEYPPSIDSIQIQGPRSPGRQRGAKRGHALSRL</sequence>
<feature type="domain" description="SWIM-type" evidence="3">
    <location>
        <begin position="69"/>
        <end position="105"/>
    </location>
</feature>
<dbReference type="Proteomes" id="UP000887578">
    <property type="component" value="Unplaced"/>
</dbReference>
<evidence type="ECO:0000259" key="3">
    <source>
        <dbReference type="PROSITE" id="PS50966"/>
    </source>
</evidence>
<reference evidence="5" key="1">
    <citation type="submission" date="2022-11" db="UniProtKB">
        <authorList>
            <consortium name="WormBaseParasite"/>
        </authorList>
    </citation>
    <scope>IDENTIFICATION</scope>
</reference>
<dbReference type="Pfam" id="PF04434">
    <property type="entry name" value="SWIM"/>
    <property type="match status" value="1"/>
</dbReference>
<dbReference type="GO" id="GO:0008270">
    <property type="term" value="F:zinc ion binding"/>
    <property type="evidence" value="ECO:0007669"/>
    <property type="project" value="UniProtKB-KW"/>
</dbReference>
<feature type="compositionally biased region" description="Basic residues" evidence="2">
    <location>
        <begin position="128"/>
        <end position="139"/>
    </location>
</feature>
<keyword evidence="1" id="KW-0863">Zinc-finger</keyword>
<organism evidence="4 5">
    <name type="scientific">Panagrolaimus davidi</name>
    <dbReference type="NCBI Taxonomy" id="227884"/>
    <lineage>
        <taxon>Eukaryota</taxon>
        <taxon>Metazoa</taxon>
        <taxon>Ecdysozoa</taxon>
        <taxon>Nematoda</taxon>
        <taxon>Chromadorea</taxon>
        <taxon>Rhabditida</taxon>
        <taxon>Tylenchina</taxon>
        <taxon>Panagrolaimomorpha</taxon>
        <taxon>Panagrolaimoidea</taxon>
        <taxon>Panagrolaimidae</taxon>
        <taxon>Panagrolaimus</taxon>
    </lineage>
</organism>
<dbReference type="AlphaFoldDB" id="A0A914R0S0"/>
<evidence type="ECO:0000313" key="4">
    <source>
        <dbReference type="Proteomes" id="UP000887578"/>
    </source>
</evidence>